<accession>A0A2S7EQX8</accession>
<comment type="caution">
    <text evidence="6">The sequence shown here is derived from an EMBL/GenBank/DDBJ whole genome shotgun (WGS) entry which is preliminary data.</text>
</comment>
<name>A0A2S7EQX8_9XANT</name>
<dbReference type="PANTHER" id="PTHR12302:SF3">
    <property type="entry name" value="SERINE_THREONINE-PROTEIN KINASE 31"/>
    <property type="match status" value="1"/>
</dbReference>
<evidence type="ECO:0000256" key="2">
    <source>
        <dbReference type="ARBA" id="ARBA00022759"/>
    </source>
</evidence>
<dbReference type="GO" id="GO:0003676">
    <property type="term" value="F:nucleic acid binding"/>
    <property type="evidence" value="ECO:0007669"/>
    <property type="project" value="InterPro"/>
</dbReference>
<dbReference type="PANTHER" id="PTHR12302">
    <property type="entry name" value="EBNA2 BINDING PROTEIN P100"/>
    <property type="match status" value="1"/>
</dbReference>
<dbReference type="SUPFAM" id="SSF50199">
    <property type="entry name" value="Staphylococcal nuclease"/>
    <property type="match status" value="1"/>
</dbReference>
<dbReference type="PROSITE" id="PS50830">
    <property type="entry name" value="TNASE_3"/>
    <property type="match status" value="1"/>
</dbReference>
<dbReference type="InterPro" id="IPR016071">
    <property type="entry name" value="Staphylococal_nuclease_OB-fold"/>
</dbReference>
<reference evidence="7" key="1">
    <citation type="submission" date="2016-08" db="EMBL/GenBank/DDBJ databases">
        <authorList>
            <person name="Merda D."/>
            <person name="Briand M."/>
            <person name="Taghouti G."/>
            <person name="Carrere S."/>
            <person name="Gouzy J."/>
            <person name="Portier P."/>
            <person name="Jacques M.-A."/>
            <person name="Fischer-Le Saux M."/>
        </authorList>
    </citation>
    <scope>NUCLEOTIDE SEQUENCE [LARGE SCALE GENOMIC DNA]</scope>
    <source>
        <strain evidence="7">CFBP1156</strain>
    </source>
</reference>
<evidence type="ECO:0000256" key="3">
    <source>
        <dbReference type="ARBA" id="ARBA00022801"/>
    </source>
</evidence>
<dbReference type="SMART" id="SM00318">
    <property type="entry name" value="SNc"/>
    <property type="match status" value="1"/>
</dbReference>
<proteinExistence type="predicted"/>
<evidence type="ECO:0000256" key="1">
    <source>
        <dbReference type="ARBA" id="ARBA00022722"/>
    </source>
</evidence>
<organism evidence="6 7">
    <name type="scientific">Xanthomonas hyacinthi</name>
    <dbReference type="NCBI Taxonomy" id="56455"/>
    <lineage>
        <taxon>Bacteria</taxon>
        <taxon>Pseudomonadati</taxon>
        <taxon>Pseudomonadota</taxon>
        <taxon>Gammaproteobacteria</taxon>
        <taxon>Lysobacterales</taxon>
        <taxon>Lysobacteraceae</taxon>
        <taxon>Xanthomonas</taxon>
    </lineage>
</organism>
<keyword evidence="7" id="KW-1185">Reference proteome</keyword>
<dbReference type="EMBL" id="MDEG01000027">
    <property type="protein sequence ID" value="PPU95501.1"/>
    <property type="molecule type" value="Genomic_DNA"/>
</dbReference>
<evidence type="ECO:0000313" key="7">
    <source>
        <dbReference type="Proteomes" id="UP000238261"/>
    </source>
</evidence>
<dbReference type="GO" id="GO:0004519">
    <property type="term" value="F:endonuclease activity"/>
    <property type="evidence" value="ECO:0007669"/>
    <property type="project" value="UniProtKB-KW"/>
</dbReference>
<dbReference type="PROSITE" id="PS01123">
    <property type="entry name" value="TNASE_1"/>
    <property type="match status" value="1"/>
</dbReference>
<gene>
    <name evidence="6" type="ORF">XhyaCFBP1156_18660</name>
</gene>
<dbReference type="InterPro" id="IPR035437">
    <property type="entry name" value="SNase_OB-fold_sf"/>
</dbReference>
<keyword evidence="1" id="KW-0540">Nuclease</keyword>
<dbReference type="RefSeq" id="WP_015063510.1">
    <property type="nucleotide sequence ID" value="NZ_CP043477.1"/>
</dbReference>
<dbReference type="AlphaFoldDB" id="A0A2S7EQX8"/>
<feature type="chain" id="PRO_5015554106" evidence="4">
    <location>
        <begin position="22"/>
        <end position="161"/>
    </location>
</feature>
<sequence length="161" mass="17646">MARLARLVALVLCIAAGQAHADFAGRVVGVLDGDTVDVLVDRTPIRTRLAEIDAPEKAQAFGTRSRQALAAAVFQKSVYVRSASVDRYGRAIGTLLVDGRSVNRMMVEQGMAWVYRAYLVDRSLLDVEAAARAGRVGLWADPHAVAPWEWRAEKRKGWDAK</sequence>
<dbReference type="Pfam" id="PF00565">
    <property type="entry name" value="SNase"/>
    <property type="match status" value="1"/>
</dbReference>
<keyword evidence="2" id="KW-0255">Endonuclease</keyword>
<evidence type="ECO:0000256" key="4">
    <source>
        <dbReference type="SAM" id="SignalP"/>
    </source>
</evidence>
<protein>
    <submittedName>
        <fullName evidence="6">Micrococcal nuclease</fullName>
    </submittedName>
</protein>
<dbReference type="Gene3D" id="2.40.50.90">
    <property type="match status" value="1"/>
</dbReference>
<keyword evidence="4" id="KW-0732">Signal</keyword>
<evidence type="ECO:0000259" key="5">
    <source>
        <dbReference type="PROSITE" id="PS50830"/>
    </source>
</evidence>
<dbReference type="Proteomes" id="UP000238261">
    <property type="component" value="Unassembled WGS sequence"/>
</dbReference>
<feature type="domain" description="TNase-like" evidence="5">
    <location>
        <begin position="21"/>
        <end position="141"/>
    </location>
</feature>
<dbReference type="InterPro" id="IPR002071">
    <property type="entry name" value="Thermonucl_AS"/>
</dbReference>
<dbReference type="OrthoDB" id="9805504at2"/>
<evidence type="ECO:0000313" key="6">
    <source>
        <dbReference type="EMBL" id="PPU95501.1"/>
    </source>
</evidence>
<feature type="signal peptide" evidence="4">
    <location>
        <begin position="1"/>
        <end position="21"/>
    </location>
</feature>
<dbReference type="GO" id="GO:0016787">
    <property type="term" value="F:hydrolase activity"/>
    <property type="evidence" value="ECO:0007669"/>
    <property type="project" value="UniProtKB-KW"/>
</dbReference>
<keyword evidence="3" id="KW-0378">Hydrolase</keyword>